<dbReference type="EMBL" id="QTQX01000034">
    <property type="protein sequence ID" value="RQT17666.1"/>
    <property type="molecule type" value="Genomic_DNA"/>
</dbReference>
<sequence>MGQSTGVSERCRSAASRGTCWRISTNGSPVGQLTYDARQDDYGFAYAYPGRPGAAYCAHGVQGEHRSALKSGIHRAIAATCMPACLCDHPGPKHQAAAAPSSAG</sequence>
<evidence type="ECO:0000313" key="1">
    <source>
        <dbReference type="EMBL" id="RQT17666.1"/>
    </source>
</evidence>
<proteinExistence type="predicted"/>
<evidence type="ECO:0000313" key="2">
    <source>
        <dbReference type="Proteomes" id="UP000269271"/>
    </source>
</evidence>
<organism evidence="1 2">
    <name type="scientific">Burkholderia contaminans</name>
    <dbReference type="NCBI Taxonomy" id="488447"/>
    <lineage>
        <taxon>Bacteria</taxon>
        <taxon>Pseudomonadati</taxon>
        <taxon>Pseudomonadota</taxon>
        <taxon>Betaproteobacteria</taxon>
        <taxon>Burkholderiales</taxon>
        <taxon>Burkholderiaceae</taxon>
        <taxon>Burkholderia</taxon>
        <taxon>Burkholderia cepacia complex</taxon>
    </lineage>
</organism>
<accession>A0A3N8QEG5</accession>
<gene>
    <name evidence="1" type="ORF">DF037_35745</name>
</gene>
<dbReference type="AlphaFoldDB" id="A0A3N8QEG5"/>
<name>A0A3N8QEG5_9BURK</name>
<comment type="caution">
    <text evidence="1">The sequence shown here is derived from an EMBL/GenBank/DDBJ whole genome shotgun (WGS) entry which is preliminary data.</text>
</comment>
<protein>
    <submittedName>
        <fullName evidence="1">Uncharacterized protein</fullName>
    </submittedName>
</protein>
<reference evidence="1 2" key="1">
    <citation type="submission" date="2018-08" db="EMBL/GenBank/DDBJ databases">
        <title>Comparative analysis of Burkholderia isolates from Puerto Rico.</title>
        <authorList>
            <person name="Hall C."/>
            <person name="Sahl J."/>
            <person name="Wagner D."/>
        </authorList>
    </citation>
    <scope>NUCLEOTIDE SEQUENCE [LARGE SCALE GENOMIC DNA]</scope>
    <source>
        <strain evidence="1 2">Bp9001</strain>
    </source>
</reference>
<dbReference type="Proteomes" id="UP000269271">
    <property type="component" value="Unassembled WGS sequence"/>
</dbReference>